<proteinExistence type="inferred from homology"/>
<feature type="topological domain" description="Periplasmic" evidence="8">
    <location>
        <begin position="135"/>
        <end position="139"/>
    </location>
</feature>
<keyword evidence="5 8" id="KW-0812">Transmembrane</keyword>
<dbReference type="PANTHER" id="PTHR23513">
    <property type="entry name" value="INTEGRAL MEMBRANE EFFLUX PROTEIN-RELATED"/>
    <property type="match status" value="1"/>
</dbReference>
<comment type="caution">
    <text evidence="11">The sequence shown here is derived from an EMBL/GenBank/DDBJ whole genome shotgun (WGS) entry which is preliminary data.</text>
</comment>
<feature type="topological domain" description="Cytoplasmic" evidence="8">
    <location>
        <begin position="230"/>
        <end position="248"/>
    </location>
</feature>
<evidence type="ECO:0000256" key="6">
    <source>
        <dbReference type="ARBA" id="ARBA00022989"/>
    </source>
</evidence>
<keyword evidence="6 8" id="KW-1133">Transmembrane helix</keyword>
<dbReference type="PROSITE" id="PS50850">
    <property type="entry name" value="MFS"/>
    <property type="match status" value="1"/>
</dbReference>
<sequence length="446" mass="46446">MILVIVITRIFICYHDSPRHNGETAAEGEEMNKPSHLIDFSLLKTHPAFRAVFIARFISIVALGMLAIAVPVQIQQLTGSPALVGLAVTLAGAGMFVGLLTGGVLADRYERKRLILIARSTCGLGFVALAVNASLPTPSVAAVFLLGLWDGFCGAIGVTALLAATPALAGRENLAQAGAITMLTVRFGSILSPAIGGLVIAHGGAAWNYGLAAFGTLLTVLTLLRLPVMPPPPQPREHPLRALTGGVQFLFSAPVVGMAALIGALVTLASAVRVLYPALAPHWQVSLNQLGLMYAAVPLGAALGALTSGRLTHSPQPGRLIIGSAIAAFLALGLFSLMPWFAPGLICLAAFGYFSAITSLVQYTLIQSLTPDALLGRINSLWTAQNVTGDAIGAALIGAMGSWLLPQQAATLLGFGAALLGLLMWLLMAKLRRYQPPAPELAEEPL</sequence>
<feature type="topological domain" description="Cytoplasmic" evidence="8">
    <location>
        <begin position="107"/>
        <end position="113"/>
    </location>
</feature>
<feature type="transmembrane region" description="Helical" evidence="9">
    <location>
        <begin position="320"/>
        <end position="342"/>
    </location>
</feature>
<feature type="topological domain" description="Cytoplasmic" evidence="8">
    <location>
        <begin position="430"/>
        <end position="446"/>
    </location>
</feature>
<dbReference type="InterPro" id="IPR023722">
    <property type="entry name" value="Enterobactin_exp_EntS"/>
</dbReference>
<comment type="subcellular location">
    <subcellularLocation>
        <location evidence="8">Cell inner membrane</location>
        <topology evidence="8">Multi-pass membrane protein</topology>
    </subcellularLocation>
    <subcellularLocation>
        <location evidence="1">Cell membrane</location>
        <topology evidence="1">Multi-pass membrane protein</topology>
    </subcellularLocation>
</comment>
<dbReference type="InterPro" id="IPR020846">
    <property type="entry name" value="MFS_dom"/>
</dbReference>
<feature type="transmembrane region" description="Helical" evidence="9">
    <location>
        <begin position="51"/>
        <end position="70"/>
    </location>
</feature>
<feature type="topological domain" description="Periplasmic" evidence="8">
    <location>
        <begin position="270"/>
        <end position="286"/>
    </location>
</feature>
<comment type="similarity">
    <text evidence="8">Belongs to the major facilitator superfamily. EntS (TC 2.A.1.38) family.</text>
</comment>
<dbReference type="InterPro" id="IPR036259">
    <property type="entry name" value="MFS_trans_sf"/>
</dbReference>
<evidence type="ECO:0000313" key="11">
    <source>
        <dbReference type="EMBL" id="RPE04539.1"/>
    </source>
</evidence>
<organism evidence="11 12">
    <name type="scientific">Candidatus Pantoea deserta</name>
    <dbReference type="NCBI Taxonomy" id="1869313"/>
    <lineage>
        <taxon>Bacteria</taxon>
        <taxon>Pseudomonadati</taxon>
        <taxon>Pseudomonadota</taxon>
        <taxon>Gammaproteobacteria</taxon>
        <taxon>Enterobacterales</taxon>
        <taxon>Erwiniaceae</taxon>
        <taxon>Pantoea</taxon>
    </lineage>
</organism>
<dbReference type="SUPFAM" id="SSF103473">
    <property type="entry name" value="MFS general substrate transporter"/>
    <property type="match status" value="1"/>
</dbReference>
<evidence type="ECO:0000256" key="3">
    <source>
        <dbReference type="ARBA" id="ARBA00022475"/>
    </source>
</evidence>
<gene>
    <name evidence="8 11" type="primary">entS</name>
    <name evidence="11" type="ORF">BBB56_01515</name>
</gene>
<accession>A0A3N4PDN1</accession>
<feature type="topological domain" description="Periplasmic" evidence="8">
    <location>
        <begin position="338"/>
        <end position="343"/>
    </location>
</feature>
<dbReference type="InterPro" id="IPR010290">
    <property type="entry name" value="TM_effector"/>
</dbReference>
<comment type="function">
    <text evidence="8">Component of an export pathway for enterobactin.</text>
</comment>
<feature type="topological domain" description="Cytoplasmic" evidence="8">
    <location>
        <begin position="367"/>
        <end position="386"/>
    </location>
</feature>
<dbReference type="CDD" id="cd06173">
    <property type="entry name" value="MFS_MefA_like"/>
    <property type="match status" value="1"/>
</dbReference>
<dbReference type="NCBIfam" id="NF007792">
    <property type="entry name" value="PRK10489.1"/>
    <property type="match status" value="1"/>
</dbReference>
<dbReference type="HAMAP" id="MF_01436">
    <property type="entry name" value="MFS_EntS"/>
    <property type="match status" value="1"/>
</dbReference>
<dbReference type="OrthoDB" id="7283966at2"/>
<evidence type="ECO:0000256" key="9">
    <source>
        <dbReference type="SAM" id="Phobius"/>
    </source>
</evidence>
<feature type="transmembrane region" description="Helical" evidence="9">
    <location>
        <begin position="249"/>
        <end position="271"/>
    </location>
</feature>
<feature type="topological domain" description="Periplasmic" evidence="8">
    <location>
        <begin position="73"/>
        <end position="85"/>
    </location>
</feature>
<feature type="topological domain" description="Cytoplasmic" evidence="8">
    <location>
        <begin position="161"/>
        <end position="186"/>
    </location>
</feature>
<feature type="transmembrane region" description="Helical" evidence="9">
    <location>
        <begin position="291"/>
        <end position="308"/>
    </location>
</feature>
<name>A0A3N4PDN1_9GAMM</name>
<evidence type="ECO:0000256" key="7">
    <source>
        <dbReference type="ARBA" id="ARBA00023136"/>
    </source>
</evidence>
<evidence type="ECO:0000256" key="1">
    <source>
        <dbReference type="ARBA" id="ARBA00004651"/>
    </source>
</evidence>
<dbReference type="AlphaFoldDB" id="A0A3N4PDN1"/>
<evidence type="ECO:0000256" key="8">
    <source>
        <dbReference type="HAMAP-Rule" id="MF_01436"/>
    </source>
</evidence>
<dbReference type="Pfam" id="PF05977">
    <property type="entry name" value="MFS_3"/>
    <property type="match status" value="1"/>
</dbReference>
<feature type="transmembrane region" description="Helical" evidence="9">
    <location>
        <begin position="141"/>
        <end position="165"/>
    </location>
</feature>
<feature type="domain" description="Major facilitator superfamily (MFS) profile" evidence="10">
    <location>
        <begin position="48"/>
        <end position="433"/>
    </location>
</feature>
<dbReference type="EMBL" id="RMVG01000001">
    <property type="protein sequence ID" value="RPE04539.1"/>
    <property type="molecule type" value="Genomic_DNA"/>
</dbReference>
<dbReference type="GO" id="GO:0042931">
    <property type="term" value="F:enterobactin transmembrane transporter activity"/>
    <property type="evidence" value="ECO:0007669"/>
    <property type="project" value="InterPro"/>
</dbReference>
<evidence type="ECO:0000259" key="10">
    <source>
        <dbReference type="PROSITE" id="PS50850"/>
    </source>
</evidence>
<keyword evidence="4 8" id="KW-0997">Cell inner membrane</keyword>
<keyword evidence="2 8" id="KW-0813">Transport</keyword>
<feature type="topological domain" description="Cytoplasmic" evidence="8">
    <location>
        <begin position="308"/>
        <end position="317"/>
    </location>
</feature>
<dbReference type="PANTHER" id="PTHR23513:SF9">
    <property type="entry name" value="ENTEROBACTIN EXPORTER ENTS"/>
    <property type="match status" value="1"/>
</dbReference>
<evidence type="ECO:0000256" key="5">
    <source>
        <dbReference type="ARBA" id="ARBA00022692"/>
    </source>
</evidence>
<feature type="transmembrane region" description="Helical" evidence="9">
    <location>
        <begin position="348"/>
        <end position="366"/>
    </location>
</feature>
<reference evidence="11 12" key="1">
    <citation type="submission" date="2018-11" db="EMBL/GenBank/DDBJ databases">
        <title>Whole genome sequencing of Pantoea sp. RIT388.</title>
        <authorList>
            <person name="Gan H.M."/>
            <person name="Hudson A.O."/>
        </authorList>
    </citation>
    <scope>NUCLEOTIDE SEQUENCE [LARGE SCALE GENOMIC DNA]</scope>
    <source>
        <strain evidence="11 12">RIT388</strain>
    </source>
</reference>
<protein>
    <recommendedName>
        <fullName evidence="8">Enterobactin exporter EntS</fullName>
    </recommendedName>
</protein>
<feature type="transmembrane region" description="Helical" evidence="9">
    <location>
        <begin position="177"/>
        <end position="200"/>
    </location>
</feature>
<feature type="topological domain" description="Periplasmic" evidence="8">
    <location>
        <position position="208"/>
    </location>
</feature>
<dbReference type="Gene3D" id="1.20.1250.20">
    <property type="entry name" value="MFS general substrate transporter like domains"/>
    <property type="match status" value="1"/>
</dbReference>
<evidence type="ECO:0000313" key="12">
    <source>
        <dbReference type="Proteomes" id="UP000281332"/>
    </source>
</evidence>
<feature type="topological domain" description="Periplasmic" evidence="8">
    <location>
        <position position="408"/>
    </location>
</feature>
<dbReference type="Proteomes" id="UP000281332">
    <property type="component" value="Unassembled WGS sequence"/>
</dbReference>
<keyword evidence="7 8" id="KW-0472">Membrane</keyword>
<feature type="transmembrane region" description="Helical" evidence="9">
    <location>
        <begin position="411"/>
        <end position="429"/>
    </location>
</feature>
<evidence type="ECO:0000256" key="4">
    <source>
        <dbReference type="ARBA" id="ARBA00022519"/>
    </source>
</evidence>
<feature type="topological domain" description="Cytoplasmic" evidence="8">
    <location>
        <begin position="1"/>
        <end position="51"/>
    </location>
</feature>
<feature type="transmembrane region" description="Helical" evidence="9">
    <location>
        <begin position="82"/>
        <end position="102"/>
    </location>
</feature>
<feature type="transmembrane region" description="Helical" evidence="9">
    <location>
        <begin position="206"/>
        <end position="228"/>
    </location>
</feature>
<keyword evidence="12" id="KW-1185">Reference proteome</keyword>
<dbReference type="GO" id="GO:0005886">
    <property type="term" value="C:plasma membrane"/>
    <property type="evidence" value="ECO:0007669"/>
    <property type="project" value="UniProtKB-SubCell"/>
</dbReference>
<keyword evidence="3 8" id="KW-1003">Cell membrane</keyword>
<evidence type="ECO:0000256" key="2">
    <source>
        <dbReference type="ARBA" id="ARBA00022448"/>
    </source>
</evidence>